<comment type="caution">
    <text evidence="1">The sequence shown here is derived from an EMBL/GenBank/DDBJ whole genome shotgun (WGS) entry which is preliminary data.</text>
</comment>
<protein>
    <submittedName>
        <fullName evidence="1">Uncharacterized protein</fullName>
    </submittedName>
</protein>
<accession>A0A1F6F0G7</accession>
<dbReference type="AlphaFoldDB" id="A0A1F6F0G7"/>
<gene>
    <name evidence="1" type="ORF">A3A39_01925</name>
</gene>
<name>A0A1F6F0G7_9BACT</name>
<evidence type="ECO:0000313" key="2">
    <source>
        <dbReference type="Proteomes" id="UP000177372"/>
    </source>
</evidence>
<evidence type="ECO:0000313" key="1">
    <source>
        <dbReference type="EMBL" id="OGG79354.1"/>
    </source>
</evidence>
<reference evidence="1 2" key="1">
    <citation type="journal article" date="2016" name="Nat. Commun.">
        <title>Thousands of microbial genomes shed light on interconnected biogeochemical processes in an aquifer system.</title>
        <authorList>
            <person name="Anantharaman K."/>
            <person name="Brown C.T."/>
            <person name="Hug L.A."/>
            <person name="Sharon I."/>
            <person name="Castelle C.J."/>
            <person name="Probst A.J."/>
            <person name="Thomas B.C."/>
            <person name="Singh A."/>
            <person name="Wilkins M.J."/>
            <person name="Karaoz U."/>
            <person name="Brodie E.L."/>
            <person name="Williams K.H."/>
            <person name="Hubbard S.S."/>
            <person name="Banfield J.F."/>
        </authorList>
    </citation>
    <scope>NUCLEOTIDE SEQUENCE [LARGE SCALE GENOMIC DNA]</scope>
</reference>
<organism evidence="1 2">
    <name type="scientific">Candidatus Kaiserbacteria bacterium RIFCSPLOWO2_01_FULL_54_13</name>
    <dbReference type="NCBI Taxonomy" id="1798512"/>
    <lineage>
        <taxon>Bacteria</taxon>
        <taxon>Candidatus Kaiseribacteriota</taxon>
    </lineage>
</organism>
<dbReference type="Proteomes" id="UP000177372">
    <property type="component" value="Unassembled WGS sequence"/>
</dbReference>
<proteinExistence type="predicted"/>
<sequence>MVPFLANDWTDFVHLPPRLLFKLFREHARVHRALQSINFLLFVLGFWRFHPVRGRKRGFPHVTYCS</sequence>
<dbReference type="EMBL" id="MFLZ01000030">
    <property type="protein sequence ID" value="OGG79354.1"/>
    <property type="molecule type" value="Genomic_DNA"/>
</dbReference>